<feature type="transmembrane region" description="Helical" evidence="1">
    <location>
        <begin position="36"/>
        <end position="58"/>
    </location>
</feature>
<dbReference type="InterPro" id="IPR006675">
    <property type="entry name" value="HDIG_dom"/>
</dbReference>
<dbReference type="PANTHER" id="PTHR36442">
    <property type="entry name" value="CYCLIC-DI-AMP PHOSPHODIESTERASE PGPH"/>
    <property type="match status" value="1"/>
</dbReference>
<reference evidence="3 4" key="1">
    <citation type="journal article" date="2016" name="Nat. Commun.">
        <title>Thousands of microbial genomes shed light on interconnected biogeochemical processes in an aquifer system.</title>
        <authorList>
            <person name="Anantharaman K."/>
            <person name="Brown C.T."/>
            <person name="Hug L.A."/>
            <person name="Sharon I."/>
            <person name="Castelle C.J."/>
            <person name="Probst A.J."/>
            <person name="Thomas B.C."/>
            <person name="Singh A."/>
            <person name="Wilkins M.J."/>
            <person name="Karaoz U."/>
            <person name="Brodie E.L."/>
            <person name="Williams K.H."/>
            <person name="Hubbard S.S."/>
            <person name="Banfield J.F."/>
        </authorList>
    </citation>
    <scope>NUCLEOTIDE SEQUENCE [LARGE SCALE GENOMIC DNA]</scope>
</reference>
<dbReference type="NCBIfam" id="TIGR00277">
    <property type="entry name" value="HDIG"/>
    <property type="match status" value="1"/>
</dbReference>
<evidence type="ECO:0000313" key="4">
    <source>
        <dbReference type="Proteomes" id="UP000176451"/>
    </source>
</evidence>
<feature type="domain" description="HD" evidence="2">
    <location>
        <begin position="89"/>
        <end position="232"/>
    </location>
</feature>
<dbReference type="EMBL" id="MEZV01000009">
    <property type="protein sequence ID" value="OGD67807.1"/>
    <property type="molecule type" value="Genomic_DNA"/>
</dbReference>
<dbReference type="InterPro" id="IPR052722">
    <property type="entry name" value="PgpH_phosphodiesterase"/>
</dbReference>
<evidence type="ECO:0000313" key="3">
    <source>
        <dbReference type="EMBL" id="OGD67807.1"/>
    </source>
</evidence>
<dbReference type="STRING" id="1797469.A3F08_01430"/>
<protein>
    <recommendedName>
        <fullName evidence="2">HD domain-containing protein</fullName>
    </recommendedName>
</protein>
<dbReference type="SUPFAM" id="SSF109604">
    <property type="entry name" value="HD-domain/PDEase-like"/>
    <property type="match status" value="1"/>
</dbReference>
<evidence type="ECO:0000259" key="2">
    <source>
        <dbReference type="PROSITE" id="PS51831"/>
    </source>
</evidence>
<dbReference type="AlphaFoldDB" id="A0A1F5EK58"/>
<accession>A0A1F5EK58</accession>
<feature type="transmembrane region" description="Helical" evidence="1">
    <location>
        <begin position="7"/>
        <end position="30"/>
    </location>
</feature>
<name>A0A1F5EK58_9BACT</name>
<dbReference type="PROSITE" id="PS51831">
    <property type="entry name" value="HD"/>
    <property type="match status" value="1"/>
</dbReference>
<gene>
    <name evidence="3" type="ORF">A3F08_01430</name>
</gene>
<comment type="caution">
    <text evidence="3">The sequence shown here is derived from an EMBL/GenBank/DDBJ whole genome shotgun (WGS) entry which is preliminary data.</text>
</comment>
<proteinExistence type="predicted"/>
<dbReference type="SMART" id="SM00471">
    <property type="entry name" value="HDc"/>
    <property type="match status" value="1"/>
</dbReference>
<dbReference type="Proteomes" id="UP000176451">
    <property type="component" value="Unassembled WGS sequence"/>
</dbReference>
<keyword evidence="1" id="KW-0472">Membrane</keyword>
<dbReference type="Gene3D" id="1.10.3210.10">
    <property type="entry name" value="Hypothetical protein af1432"/>
    <property type="match status" value="1"/>
</dbReference>
<keyword evidence="1" id="KW-0812">Transmembrane</keyword>
<dbReference type="Pfam" id="PF01966">
    <property type="entry name" value="HD"/>
    <property type="match status" value="1"/>
</dbReference>
<organism evidence="3 4">
    <name type="scientific">Candidatus Berkelbacteria bacterium RIFCSPHIGHO2_12_FULL_36_9</name>
    <dbReference type="NCBI Taxonomy" id="1797469"/>
    <lineage>
        <taxon>Bacteria</taxon>
        <taxon>Candidatus Berkelbacteria</taxon>
    </lineage>
</organism>
<sequence>MSRPLKYGLFLVVAIGIIIFIIALIFRLFGSGYLTLLISSFISSFLITVFIILTAPVLKDILATYRTMMRLENLSHPLLLELSLEAPGTYHHSLIVANLANRASKAIGCDSIKTRIGGYYHDIGKMVDPAFFVENQMEGENPHSEINNPKKSAKIIISHVAEGVKLAKKHNLPKEIIDLIEQHHGTTMVHFFYEKAKDKNPKVKKDDYEYSGPKPHSPEAAILMLSDAIEAKIRLISKITPLVIRETIDEIIAMRIYEKQLEFSGLSQDKIKRLRESFIETLSTMFHQRIIYPEYK</sequence>
<dbReference type="PANTHER" id="PTHR36442:SF1">
    <property type="entry name" value="CYCLIC-DI-AMP PHOSPHODIESTERASE PGPH"/>
    <property type="match status" value="1"/>
</dbReference>
<dbReference type="CDD" id="cd00077">
    <property type="entry name" value="HDc"/>
    <property type="match status" value="1"/>
</dbReference>
<dbReference type="InterPro" id="IPR006674">
    <property type="entry name" value="HD_domain"/>
</dbReference>
<dbReference type="InterPro" id="IPR003607">
    <property type="entry name" value="HD/PDEase_dom"/>
</dbReference>
<evidence type="ECO:0000256" key="1">
    <source>
        <dbReference type="SAM" id="Phobius"/>
    </source>
</evidence>
<keyword evidence="1" id="KW-1133">Transmembrane helix</keyword>